<name>A0ABR7T6P3_HELCL</name>
<gene>
    <name evidence="3" type="ORF">H1S01_18445</name>
</gene>
<comment type="caution">
    <text evidence="3">The sequence shown here is derived from an EMBL/GenBank/DDBJ whole genome shotgun (WGS) entry which is preliminary data.</text>
</comment>
<dbReference type="Pfam" id="PF01381">
    <property type="entry name" value="HTH_3"/>
    <property type="match status" value="1"/>
</dbReference>
<dbReference type="CDD" id="cd00093">
    <property type="entry name" value="HTH_XRE"/>
    <property type="match status" value="1"/>
</dbReference>
<dbReference type="PANTHER" id="PTHR46558:SF11">
    <property type="entry name" value="HTH-TYPE TRANSCRIPTIONAL REGULATOR XRE"/>
    <property type="match status" value="1"/>
</dbReference>
<protein>
    <submittedName>
        <fullName evidence="3">Helix-turn-helix transcriptional regulator</fullName>
    </submittedName>
</protein>
<evidence type="ECO:0000313" key="4">
    <source>
        <dbReference type="Proteomes" id="UP000617402"/>
    </source>
</evidence>
<accession>A0ABR7T6P3</accession>
<evidence type="ECO:0000259" key="2">
    <source>
        <dbReference type="PROSITE" id="PS50943"/>
    </source>
</evidence>
<dbReference type="RefSeq" id="WP_188041857.1">
    <property type="nucleotide sequence ID" value="NZ_JACVHF010000038.1"/>
</dbReference>
<reference evidence="3 4" key="1">
    <citation type="submission" date="2020-07" db="EMBL/GenBank/DDBJ databases">
        <title>Draft whole-genome sequence of Heliobacterium chlorum DSM 3682, type strain.</title>
        <authorList>
            <person name="Kyndt J.A."/>
            <person name="Meyer T.E."/>
            <person name="Imhoff J.F."/>
        </authorList>
    </citation>
    <scope>NUCLEOTIDE SEQUENCE [LARGE SCALE GENOMIC DNA]</scope>
    <source>
        <strain evidence="3 4">DSM 3682</strain>
    </source>
</reference>
<evidence type="ECO:0000313" key="3">
    <source>
        <dbReference type="EMBL" id="MBC9786439.1"/>
    </source>
</evidence>
<dbReference type="InterPro" id="IPR010982">
    <property type="entry name" value="Lambda_DNA-bd_dom_sf"/>
</dbReference>
<dbReference type="InterPro" id="IPR001387">
    <property type="entry name" value="Cro/C1-type_HTH"/>
</dbReference>
<keyword evidence="4" id="KW-1185">Reference proteome</keyword>
<dbReference type="PANTHER" id="PTHR46558">
    <property type="entry name" value="TRACRIPTIONAL REGULATORY PROTEIN-RELATED-RELATED"/>
    <property type="match status" value="1"/>
</dbReference>
<dbReference type="SMART" id="SM00530">
    <property type="entry name" value="HTH_XRE"/>
    <property type="match status" value="1"/>
</dbReference>
<feature type="domain" description="HTH cro/C1-type" evidence="2">
    <location>
        <begin position="24"/>
        <end position="78"/>
    </location>
</feature>
<organism evidence="3 4">
    <name type="scientific">Heliobacterium chlorum</name>
    <dbReference type="NCBI Taxonomy" id="2698"/>
    <lineage>
        <taxon>Bacteria</taxon>
        <taxon>Bacillati</taxon>
        <taxon>Bacillota</taxon>
        <taxon>Clostridia</taxon>
        <taxon>Eubacteriales</taxon>
        <taxon>Heliobacteriaceae</taxon>
        <taxon>Heliobacterium</taxon>
    </lineage>
</organism>
<dbReference type="PROSITE" id="PS50943">
    <property type="entry name" value="HTH_CROC1"/>
    <property type="match status" value="1"/>
</dbReference>
<dbReference type="EMBL" id="JACVHF010000038">
    <property type="protein sequence ID" value="MBC9786439.1"/>
    <property type="molecule type" value="Genomic_DNA"/>
</dbReference>
<dbReference type="Gene3D" id="1.10.260.40">
    <property type="entry name" value="lambda repressor-like DNA-binding domains"/>
    <property type="match status" value="1"/>
</dbReference>
<dbReference type="SUPFAM" id="SSF47413">
    <property type="entry name" value="lambda repressor-like DNA-binding domains"/>
    <property type="match status" value="1"/>
</dbReference>
<sequence>MAKRLTGREKAEQMLRIADTGEYLRDLRLKKGITLAQLSDNVGVSINFLSELERGLKPPSDKLIEALSKFYQVESSEIYNRLGKIPESATDELEKNPQLNKMLSEINQNKKLTPKKKLELYQEMYDVYLQFVEEMEAEKRRRGK</sequence>
<proteinExistence type="predicted"/>
<keyword evidence="1" id="KW-0238">DNA-binding</keyword>
<dbReference type="Proteomes" id="UP000617402">
    <property type="component" value="Unassembled WGS sequence"/>
</dbReference>
<evidence type="ECO:0000256" key="1">
    <source>
        <dbReference type="ARBA" id="ARBA00023125"/>
    </source>
</evidence>